<dbReference type="AlphaFoldDB" id="A0A840PYD9"/>
<keyword evidence="1" id="KW-0175">Coiled coil</keyword>
<comment type="caution">
    <text evidence="2">The sequence shown here is derived from an EMBL/GenBank/DDBJ whole genome shotgun (WGS) entry which is preliminary data.</text>
</comment>
<evidence type="ECO:0000313" key="2">
    <source>
        <dbReference type="EMBL" id="MBB5149672.1"/>
    </source>
</evidence>
<evidence type="ECO:0000313" key="3">
    <source>
        <dbReference type="Proteomes" id="UP000557217"/>
    </source>
</evidence>
<dbReference type="EMBL" id="JACHGZ010000026">
    <property type="protein sequence ID" value="MBB5149672.1"/>
    <property type="molecule type" value="Genomic_DNA"/>
</dbReference>
<dbReference type="Proteomes" id="UP000557217">
    <property type="component" value="Unassembled WGS sequence"/>
</dbReference>
<evidence type="ECO:0000256" key="1">
    <source>
        <dbReference type="SAM" id="Coils"/>
    </source>
</evidence>
<organism evidence="2 3">
    <name type="scientific">Ureibacillus thermosphaericus</name>
    <dbReference type="NCBI Taxonomy" id="51173"/>
    <lineage>
        <taxon>Bacteria</taxon>
        <taxon>Bacillati</taxon>
        <taxon>Bacillota</taxon>
        <taxon>Bacilli</taxon>
        <taxon>Bacillales</taxon>
        <taxon>Caryophanaceae</taxon>
        <taxon>Ureibacillus</taxon>
    </lineage>
</organism>
<feature type="coiled-coil region" evidence="1">
    <location>
        <begin position="96"/>
        <end position="123"/>
    </location>
</feature>
<keyword evidence="3" id="KW-1185">Reference proteome</keyword>
<sequence length="126" mass="15065">MQDTHKVGKLTNFVIEYYTVLPIKKIMKDLFDLYSELSGAVHVNDKDNFTPHKYLVDYNKISEEQINLHLINLEIVINNIIFILYYFTFHLVDEGIQVIKRDLLEFEKNLQEKEKNVLDEIEKLFE</sequence>
<reference evidence="2 3" key="1">
    <citation type="submission" date="2020-08" db="EMBL/GenBank/DDBJ databases">
        <title>Genomic Encyclopedia of Type Strains, Phase IV (KMG-IV): sequencing the most valuable type-strain genomes for metagenomic binning, comparative biology and taxonomic classification.</title>
        <authorList>
            <person name="Goeker M."/>
        </authorList>
    </citation>
    <scope>NUCLEOTIDE SEQUENCE [LARGE SCALE GENOMIC DNA]</scope>
    <source>
        <strain evidence="2 3">DSM 10633</strain>
    </source>
</reference>
<protein>
    <submittedName>
        <fullName evidence="2">Uncharacterized protein</fullName>
    </submittedName>
</protein>
<dbReference type="RefSeq" id="WP_168412589.1">
    <property type="nucleotide sequence ID" value="NZ_JAAXPW010000028.1"/>
</dbReference>
<gene>
    <name evidence="2" type="ORF">HNR36_002064</name>
</gene>
<accession>A0A840PYD9</accession>
<proteinExistence type="predicted"/>
<name>A0A840PYD9_URETH</name>